<comment type="similarity">
    <text evidence="1 5">Belongs to the acylphosphatase family.</text>
</comment>
<feature type="domain" description="Acylphosphatase-like" evidence="6">
    <location>
        <begin position="4"/>
        <end position="90"/>
    </location>
</feature>
<gene>
    <name evidence="7" type="primary">acyP</name>
    <name evidence="7" type="ORF">MFFC18_24170</name>
</gene>
<keyword evidence="4 7" id="KW-0378">Hydrolase</keyword>
<feature type="active site" evidence="4">
    <location>
        <position position="37"/>
    </location>
</feature>
<dbReference type="GO" id="GO:0003998">
    <property type="term" value="F:acylphosphatase activity"/>
    <property type="evidence" value="ECO:0007669"/>
    <property type="project" value="UniProtKB-EC"/>
</dbReference>
<dbReference type="RefSeq" id="WP_075086450.1">
    <property type="nucleotide sequence ID" value="NZ_CP042912.1"/>
</dbReference>
<evidence type="ECO:0000256" key="4">
    <source>
        <dbReference type="PROSITE-ProRule" id="PRU00520"/>
    </source>
</evidence>
<evidence type="ECO:0000256" key="3">
    <source>
        <dbReference type="ARBA" id="ARBA00047645"/>
    </source>
</evidence>
<dbReference type="EMBL" id="CP042912">
    <property type="protein sequence ID" value="QEG22536.1"/>
    <property type="molecule type" value="Genomic_DNA"/>
</dbReference>
<dbReference type="Gene3D" id="3.30.70.100">
    <property type="match status" value="1"/>
</dbReference>
<organism evidence="7 8">
    <name type="scientific">Mariniblastus fucicola</name>
    <dbReference type="NCBI Taxonomy" id="980251"/>
    <lineage>
        <taxon>Bacteria</taxon>
        <taxon>Pseudomonadati</taxon>
        <taxon>Planctomycetota</taxon>
        <taxon>Planctomycetia</taxon>
        <taxon>Pirellulales</taxon>
        <taxon>Pirellulaceae</taxon>
        <taxon>Mariniblastus</taxon>
    </lineage>
</organism>
<evidence type="ECO:0000256" key="5">
    <source>
        <dbReference type="RuleBase" id="RU004168"/>
    </source>
</evidence>
<evidence type="ECO:0000256" key="1">
    <source>
        <dbReference type="ARBA" id="ARBA00005614"/>
    </source>
</evidence>
<feature type="active site" evidence="4">
    <location>
        <position position="19"/>
    </location>
</feature>
<protein>
    <recommendedName>
        <fullName evidence="2 4">acylphosphatase</fullName>
        <ecNumber evidence="2 4">3.6.1.7</ecNumber>
    </recommendedName>
</protein>
<keyword evidence="8" id="KW-1185">Reference proteome</keyword>
<evidence type="ECO:0000256" key="2">
    <source>
        <dbReference type="ARBA" id="ARBA00012150"/>
    </source>
</evidence>
<dbReference type="PROSITE" id="PS00151">
    <property type="entry name" value="ACYLPHOSPHATASE_2"/>
    <property type="match status" value="1"/>
</dbReference>
<dbReference type="PANTHER" id="PTHR47268">
    <property type="entry name" value="ACYLPHOSPHATASE"/>
    <property type="match status" value="1"/>
</dbReference>
<evidence type="ECO:0000313" key="8">
    <source>
        <dbReference type="Proteomes" id="UP000322214"/>
    </source>
</evidence>
<dbReference type="Proteomes" id="UP000322214">
    <property type="component" value="Chromosome"/>
</dbReference>
<dbReference type="InterPro" id="IPR020456">
    <property type="entry name" value="Acylphosphatase"/>
</dbReference>
<proteinExistence type="inferred from homology"/>
<dbReference type="OrthoDB" id="9808093at2"/>
<accession>A0A5B9PD85</accession>
<dbReference type="STRING" id="980251.GCA_001642875_04778"/>
<dbReference type="InterPro" id="IPR036046">
    <property type="entry name" value="Acylphosphatase-like_dom_sf"/>
</dbReference>
<dbReference type="EC" id="3.6.1.7" evidence="2 4"/>
<dbReference type="PANTHER" id="PTHR47268:SF4">
    <property type="entry name" value="ACYLPHOSPHATASE"/>
    <property type="match status" value="1"/>
</dbReference>
<evidence type="ECO:0000259" key="6">
    <source>
        <dbReference type="PROSITE" id="PS51160"/>
    </source>
</evidence>
<reference evidence="7 8" key="1">
    <citation type="submission" date="2019-08" db="EMBL/GenBank/DDBJ databases">
        <title>Deep-cultivation of Planctomycetes and their phenomic and genomic characterization uncovers novel biology.</title>
        <authorList>
            <person name="Wiegand S."/>
            <person name="Jogler M."/>
            <person name="Boedeker C."/>
            <person name="Pinto D."/>
            <person name="Vollmers J."/>
            <person name="Rivas-Marin E."/>
            <person name="Kohn T."/>
            <person name="Peeters S.H."/>
            <person name="Heuer A."/>
            <person name="Rast P."/>
            <person name="Oberbeckmann S."/>
            <person name="Bunk B."/>
            <person name="Jeske O."/>
            <person name="Meyerdierks A."/>
            <person name="Storesund J.E."/>
            <person name="Kallscheuer N."/>
            <person name="Luecker S."/>
            <person name="Lage O.M."/>
            <person name="Pohl T."/>
            <person name="Merkel B.J."/>
            <person name="Hornburger P."/>
            <person name="Mueller R.-W."/>
            <person name="Bruemmer F."/>
            <person name="Labrenz M."/>
            <person name="Spormann A.M."/>
            <person name="Op den Camp H."/>
            <person name="Overmann J."/>
            <person name="Amann R."/>
            <person name="Jetten M.S.M."/>
            <person name="Mascher T."/>
            <person name="Medema M.H."/>
            <person name="Devos D.P."/>
            <person name="Kaster A.-K."/>
            <person name="Ovreas L."/>
            <person name="Rohde M."/>
            <person name="Galperin M.Y."/>
            <person name="Jogler C."/>
        </authorList>
    </citation>
    <scope>NUCLEOTIDE SEQUENCE [LARGE SCALE GENOMIC DNA]</scope>
    <source>
        <strain evidence="7 8">FC18</strain>
    </source>
</reference>
<dbReference type="SUPFAM" id="SSF54975">
    <property type="entry name" value="Acylphosphatase/BLUF domain-like"/>
    <property type="match status" value="1"/>
</dbReference>
<name>A0A5B9PD85_9BACT</name>
<dbReference type="KEGG" id="mff:MFFC18_24170"/>
<comment type="catalytic activity">
    <reaction evidence="3 4">
        <text>an acyl phosphate + H2O = a carboxylate + phosphate + H(+)</text>
        <dbReference type="Rhea" id="RHEA:14965"/>
        <dbReference type="ChEBI" id="CHEBI:15377"/>
        <dbReference type="ChEBI" id="CHEBI:15378"/>
        <dbReference type="ChEBI" id="CHEBI:29067"/>
        <dbReference type="ChEBI" id="CHEBI:43474"/>
        <dbReference type="ChEBI" id="CHEBI:59918"/>
        <dbReference type="EC" id="3.6.1.7"/>
    </reaction>
</comment>
<dbReference type="AlphaFoldDB" id="A0A5B9PD85"/>
<dbReference type="InterPro" id="IPR017968">
    <property type="entry name" value="Acylphosphatase_CS"/>
</dbReference>
<sequence length="90" mass="10219">MSVRWHILFFGRVQGVGFRFTCHTVAGHHQVSGWVKNLADGSVEMIVEGEQDSIRRYVSEVCESTHGRVDDRQIVKSDASGEFTSMQIRH</sequence>
<evidence type="ECO:0000313" key="7">
    <source>
        <dbReference type="EMBL" id="QEG22536.1"/>
    </source>
</evidence>
<dbReference type="Pfam" id="PF00708">
    <property type="entry name" value="Acylphosphatase"/>
    <property type="match status" value="1"/>
</dbReference>
<dbReference type="InterPro" id="IPR001792">
    <property type="entry name" value="Acylphosphatase-like_dom"/>
</dbReference>
<dbReference type="PROSITE" id="PS51160">
    <property type="entry name" value="ACYLPHOSPHATASE_3"/>
    <property type="match status" value="1"/>
</dbReference>